<keyword evidence="1" id="KW-0863">Zinc-finger</keyword>
<name>A0A3N0YDE9_ANAGA</name>
<evidence type="ECO:0000256" key="1">
    <source>
        <dbReference type="PROSITE-ProRule" id="PRU00047"/>
    </source>
</evidence>
<sequence>MAIYGFMQKAVKISQHLTVYLPDITTHSLSSPTACPPVPEAMQVDSSHLSRPELARRLATGLCLYCGFPGHLIRVCPSRPPCPARFDVTSPTTNPEPSQPPPPLCMEQMPEPTTDRKPEPSTMYKPDRRTEPAIAPHLLCLPNPACLTAPPPLVPFSSSFVYSTMPWIFQSPPQRDPIGA</sequence>
<evidence type="ECO:0000256" key="2">
    <source>
        <dbReference type="SAM" id="MobiDB-lite"/>
    </source>
</evidence>
<comment type="caution">
    <text evidence="4">The sequence shown here is derived from an EMBL/GenBank/DDBJ whole genome shotgun (WGS) entry which is preliminary data.</text>
</comment>
<evidence type="ECO:0000259" key="3">
    <source>
        <dbReference type="PROSITE" id="PS50158"/>
    </source>
</evidence>
<dbReference type="GO" id="GO:0008270">
    <property type="term" value="F:zinc ion binding"/>
    <property type="evidence" value="ECO:0007669"/>
    <property type="project" value="UniProtKB-KW"/>
</dbReference>
<evidence type="ECO:0000313" key="5">
    <source>
        <dbReference type="Proteomes" id="UP000281406"/>
    </source>
</evidence>
<dbReference type="AlphaFoldDB" id="A0A3N0YDE9"/>
<dbReference type="EMBL" id="RJVU01046426">
    <property type="protein sequence ID" value="ROL44253.1"/>
    <property type="molecule type" value="Genomic_DNA"/>
</dbReference>
<keyword evidence="1" id="KW-0862">Zinc</keyword>
<keyword evidence="1" id="KW-0479">Metal-binding</keyword>
<feature type="compositionally biased region" description="Basic and acidic residues" evidence="2">
    <location>
        <begin position="113"/>
        <end position="128"/>
    </location>
</feature>
<dbReference type="InterPro" id="IPR036875">
    <property type="entry name" value="Znf_CCHC_sf"/>
</dbReference>
<dbReference type="Proteomes" id="UP000281406">
    <property type="component" value="Unassembled WGS sequence"/>
</dbReference>
<reference evidence="4 5" key="1">
    <citation type="submission" date="2018-10" db="EMBL/GenBank/DDBJ databases">
        <title>Genome assembly for a Yunnan-Guizhou Plateau 3E fish, Anabarilius grahami (Regan), and its evolutionary and genetic applications.</title>
        <authorList>
            <person name="Jiang W."/>
        </authorList>
    </citation>
    <scope>NUCLEOTIDE SEQUENCE [LARGE SCALE GENOMIC DNA]</scope>
    <source>
        <strain evidence="4">AG-KIZ</strain>
        <tissue evidence="4">Muscle</tissue>
    </source>
</reference>
<gene>
    <name evidence="4" type="ORF">DPX16_4322</name>
</gene>
<dbReference type="GO" id="GO:0003676">
    <property type="term" value="F:nucleic acid binding"/>
    <property type="evidence" value="ECO:0007669"/>
    <property type="project" value="InterPro"/>
</dbReference>
<feature type="domain" description="CCHC-type" evidence="3">
    <location>
        <begin position="63"/>
        <end position="78"/>
    </location>
</feature>
<keyword evidence="5" id="KW-1185">Reference proteome</keyword>
<dbReference type="SUPFAM" id="SSF57756">
    <property type="entry name" value="Retrovirus zinc finger-like domains"/>
    <property type="match status" value="1"/>
</dbReference>
<dbReference type="InterPro" id="IPR001878">
    <property type="entry name" value="Znf_CCHC"/>
</dbReference>
<protein>
    <recommendedName>
        <fullName evidence="3">CCHC-type domain-containing protein</fullName>
    </recommendedName>
</protein>
<evidence type="ECO:0000313" key="4">
    <source>
        <dbReference type="EMBL" id="ROL44253.1"/>
    </source>
</evidence>
<proteinExistence type="predicted"/>
<feature type="region of interest" description="Disordered" evidence="2">
    <location>
        <begin position="87"/>
        <end position="128"/>
    </location>
</feature>
<accession>A0A3N0YDE9</accession>
<dbReference type="PROSITE" id="PS50158">
    <property type="entry name" value="ZF_CCHC"/>
    <property type="match status" value="1"/>
</dbReference>
<organism evidence="4 5">
    <name type="scientific">Anabarilius grahami</name>
    <name type="common">Kanglang fish</name>
    <name type="synonym">Barilius grahami</name>
    <dbReference type="NCBI Taxonomy" id="495550"/>
    <lineage>
        <taxon>Eukaryota</taxon>
        <taxon>Metazoa</taxon>
        <taxon>Chordata</taxon>
        <taxon>Craniata</taxon>
        <taxon>Vertebrata</taxon>
        <taxon>Euteleostomi</taxon>
        <taxon>Actinopterygii</taxon>
        <taxon>Neopterygii</taxon>
        <taxon>Teleostei</taxon>
        <taxon>Ostariophysi</taxon>
        <taxon>Cypriniformes</taxon>
        <taxon>Xenocyprididae</taxon>
        <taxon>Xenocypridinae</taxon>
        <taxon>Xenocypridinae incertae sedis</taxon>
        <taxon>Anabarilius</taxon>
    </lineage>
</organism>